<organism evidence="2 3">
    <name type="scientific">Brassica cretica</name>
    <name type="common">Mustard</name>
    <dbReference type="NCBI Taxonomy" id="69181"/>
    <lineage>
        <taxon>Eukaryota</taxon>
        <taxon>Viridiplantae</taxon>
        <taxon>Streptophyta</taxon>
        <taxon>Embryophyta</taxon>
        <taxon>Tracheophyta</taxon>
        <taxon>Spermatophyta</taxon>
        <taxon>Magnoliopsida</taxon>
        <taxon>eudicotyledons</taxon>
        <taxon>Gunneridae</taxon>
        <taxon>Pentapetalae</taxon>
        <taxon>rosids</taxon>
        <taxon>malvids</taxon>
        <taxon>Brassicales</taxon>
        <taxon>Brassicaceae</taxon>
        <taxon>Brassiceae</taxon>
        <taxon>Brassica</taxon>
    </lineage>
</organism>
<accession>A0ABQ7BFR2</accession>
<gene>
    <name evidence="2" type="ORF">DY000_02039891</name>
</gene>
<dbReference type="PANTHER" id="PTHR33067">
    <property type="entry name" value="RNA-DIRECTED DNA POLYMERASE-RELATED"/>
    <property type="match status" value="1"/>
</dbReference>
<name>A0ABQ7BFR2_BRACR</name>
<keyword evidence="3" id="KW-1185">Reference proteome</keyword>
<feature type="region of interest" description="Disordered" evidence="1">
    <location>
        <begin position="33"/>
        <end position="92"/>
    </location>
</feature>
<proteinExistence type="predicted"/>
<dbReference type="Proteomes" id="UP000266723">
    <property type="component" value="Unassembled WGS sequence"/>
</dbReference>
<protein>
    <recommendedName>
        <fullName evidence="4">Aspartic peptidase DDI1-type domain-containing protein</fullName>
    </recommendedName>
</protein>
<comment type="caution">
    <text evidence="2">The sequence shown here is derived from an EMBL/GenBank/DDBJ whole genome shotgun (WGS) entry which is preliminary data.</text>
</comment>
<feature type="compositionally biased region" description="Acidic residues" evidence="1">
    <location>
        <begin position="68"/>
        <end position="80"/>
    </location>
</feature>
<dbReference type="PANTHER" id="PTHR33067:SF9">
    <property type="entry name" value="RNA-DIRECTED DNA POLYMERASE"/>
    <property type="match status" value="1"/>
</dbReference>
<evidence type="ECO:0000313" key="2">
    <source>
        <dbReference type="EMBL" id="KAF3531474.1"/>
    </source>
</evidence>
<sequence length="208" mass="23195">MNNMFNDLSTKYENVASHMGWMDVQIAHTVESVKRQQGRLPGKTYKKPKECNAKESEQSPSDAPAADNDTEQSVEVDPSETEQPAEVVQPRTEPVPVCKYTPKVPYPVPAKATRKVREEMKCKKMLLMKGLISGKISEDSNFMIISKECSAVLQNKTIRKLGDPGKFVLSLQVGRTVFSCSLVDLGSSVNLIPYSVARRYVPISYHTL</sequence>
<evidence type="ECO:0000256" key="1">
    <source>
        <dbReference type="SAM" id="MobiDB-lite"/>
    </source>
</evidence>
<dbReference type="EMBL" id="QGKV02001507">
    <property type="protein sequence ID" value="KAF3531474.1"/>
    <property type="molecule type" value="Genomic_DNA"/>
</dbReference>
<feature type="compositionally biased region" description="Basic and acidic residues" evidence="1">
    <location>
        <begin position="47"/>
        <end position="57"/>
    </location>
</feature>
<reference evidence="2 3" key="1">
    <citation type="journal article" date="2020" name="BMC Genomics">
        <title>Intraspecific diversification of the crop wild relative Brassica cretica Lam. using demographic model selection.</title>
        <authorList>
            <person name="Kioukis A."/>
            <person name="Michalopoulou V.A."/>
            <person name="Briers L."/>
            <person name="Pirintsos S."/>
            <person name="Studholme D.J."/>
            <person name="Pavlidis P."/>
            <person name="Sarris P.F."/>
        </authorList>
    </citation>
    <scope>NUCLEOTIDE SEQUENCE [LARGE SCALE GENOMIC DNA]</scope>
    <source>
        <strain evidence="3">cv. PFS-1207/04</strain>
    </source>
</reference>
<evidence type="ECO:0008006" key="4">
    <source>
        <dbReference type="Google" id="ProtNLM"/>
    </source>
</evidence>
<evidence type="ECO:0000313" key="3">
    <source>
        <dbReference type="Proteomes" id="UP000266723"/>
    </source>
</evidence>